<name>A0ABY7PQY0_9BACT</name>
<reference evidence="1 2" key="1">
    <citation type="journal article" date="2011" name="Int. J. Syst. Evol. Microbiol.">
        <title>Hymenobacter yonginensis sp. nov., isolated from a mesotrophic artificial lake.</title>
        <authorList>
            <person name="Joung Y."/>
            <person name="Cho S.H."/>
            <person name="Kim H."/>
            <person name="Kim S.B."/>
            <person name="Joh K."/>
        </authorList>
    </citation>
    <scope>NUCLEOTIDE SEQUENCE [LARGE SCALE GENOMIC DNA]</scope>
    <source>
        <strain evidence="1 2">KCTC 22745</strain>
    </source>
</reference>
<sequence length="98" mass="11230">MFISGLTTIRNAFVNGYPVVDEMVVSISNSRRWYARELRFVRNAADIRSYKDAQSFRRANGDKLRMKPANASVYHYSWVKNLQLPLAVAAPAAWPRLP</sequence>
<gene>
    <name evidence="1" type="ORF">O9Z63_02105</name>
</gene>
<evidence type="ECO:0000313" key="2">
    <source>
        <dbReference type="Proteomes" id="UP001211872"/>
    </source>
</evidence>
<proteinExistence type="predicted"/>
<organism evidence="1 2">
    <name type="scientific">Hymenobacter yonginensis</name>
    <dbReference type="NCBI Taxonomy" id="748197"/>
    <lineage>
        <taxon>Bacteria</taxon>
        <taxon>Pseudomonadati</taxon>
        <taxon>Bacteroidota</taxon>
        <taxon>Cytophagia</taxon>
        <taxon>Cytophagales</taxon>
        <taxon>Hymenobacteraceae</taxon>
        <taxon>Hymenobacter</taxon>
    </lineage>
</organism>
<keyword evidence="2" id="KW-1185">Reference proteome</keyword>
<protein>
    <submittedName>
        <fullName evidence="1">Uncharacterized protein</fullName>
    </submittedName>
</protein>
<accession>A0ABY7PQY0</accession>
<dbReference type="EMBL" id="CP115396">
    <property type="protein sequence ID" value="WBO85043.1"/>
    <property type="molecule type" value="Genomic_DNA"/>
</dbReference>
<dbReference type="RefSeq" id="WP_270127621.1">
    <property type="nucleotide sequence ID" value="NZ_CP115396.1"/>
</dbReference>
<evidence type="ECO:0000313" key="1">
    <source>
        <dbReference type="EMBL" id="WBO85043.1"/>
    </source>
</evidence>
<dbReference type="Proteomes" id="UP001211872">
    <property type="component" value="Chromosome"/>
</dbReference>